<evidence type="ECO:0000313" key="4">
    <source>
        <dbReference type="Proteomes" id="UP000031668"/>
    </source>
</evidence>
<evidence type="ECO:0000256" key="2">
    <source>
        <dbReference type="SAM" id="MobiDB-lite"/>
    </source>
</evidence>
<dbReference type="EMBL" id="JWZT01005379">
    <property type="protein sequence ID" value="KII61086.1"/>
    <property type="molecule type" value="Genomic_DNA"/>
</dbReference>
<keyword evidence="1" id="KW-0175">Coiled coil</keyword>
<feature type="region of interest" description="Disordered" evidence="2">
    <location>
        <begin position="1"/>
        <end position="24"/>
    </location>
</feature>
<dbReference type="Proteomes" id="UP000031668">
    <property type="component" value="Unassembled WGS sequence"/>
</dbReference>
<accession>A0A0C2MHE9</accession>
<proteinExistence type="predicted"/>
<sequence>MSSASLDSKSGNSITSFENDFNNPYILPNKKTYSGDNLNIPALNSEDSYTINKPILRPQLTTTYKRRADTLSPNSNDFYCNPRMLQNMDQKLNILMSEIKELKLIISDLVRKEK</sequence>
<protein>
    <submittedName>
        <fullName evidence="3">Uncharacterized protein</fullName>
    </submittedName>
</protein>
<gene>
    <name evidence="3" type="ORF">RF11_05803</name>
</gene>
<name>A0A0C2MHE9_THEKT</name>
<dbReference type="AlphaFoldDB" id="A0A0C2MHE9"/>
<feature type="coiled-coil region" evidence="1">
    <location>
        <begin position="85"/>
        <end position="112"/>
    </location>
</feature>
<reference evidence="3 4" key="1">
    <citation type="journal article" date="2014" name="Genome Biol. Evol.">
        <title>The genome of the myxosporean Thelohanellus kitauei shows adaptations to nutrient acquisition within its fish host.</title>
        <authorList>
            <person name="Yang Y."/>
            <person name="Xiong J."/>
            <person name="Zhou Z."/>
            <person name="Huo F."/>
            <person name="Miao W."/>
            <person name="Ran C."/>
            <person name="Liu Y."/>
            <person name="Zhang J."/>
            <person name="Feng J."/>
            <person name="Wang M."/>
            <person name="Wang M."/>
            <person name="Wang L."/>
            <person name="Yao B."/>
        </authorList>
    </citation>
    <scope>NUCLEOTIDE SEQUENCE [LARGE SCALE GENOMIC DNA]</scope>
    <source>
        <strain evidence="3">Wuqing</strain>
    </source>
</reference>
<organism evidence="3 4">
    <name type="scientific">Thelohanellus kitauei</name>
    <name type="common">Myxosporean</name>
    <dbReference type="NCBI Taxonomy" id="669202"/>
    <lineage>
        <taxon>Eukaryota</taxon>
        <taxon>Metazoa</taxon>
        <taxon>Cnidaria</taxon>
        <taxon>Myxozoa</taxon>
        <taxon>Myxosporea</taxon>
        <taxon>Bivalvulida</taxon>
        <taxon>Platysporina</taxon>
        <taxon>Myxobolidae</taxon>
        <taxon>Thelohanellus</taxon>
    </lineage>
</organism>
<feature type="compositionally biased region" description="Polar residues" evidence="2">
    <location>
        <begin position="1"/>
        <end position="22"/>
    </location>
</feature>
<evidence type="ECO:0000256" key="1">
    <source>
        <dbReference type="SAM" id="Coils"/>
    </source>
</evidence>
<keyword evidence="4" id="KW-1185">Reference proteome</keyword>
<evidence type="ECO:0000313" key="3">
    <source>
        <dbReference type="EMBL" id="KII61086.1"/>
    </source>
</evidence>
<comment type="caution">
    <text evidence="3">The sequence shown here is derived from an EMBL/GenBank/DDBJ whole genome shotgun (WGS) entry which is preliminary data.</text>
</comment>